<comment type="similarity">
    <text evidence="2 10">Belongs to the transketolase family. DXPS subfamily.</text>
</comment>
<keyword evidence="4 10" id="KW-0808">Transferase</keyword>
<dbReference type="Pfam" id="PF13292">
    <property type="entry name" value="DXP_synthase_N"/>
    <property type="match status" value="1"/>
</dbReference>
<evidence type="ECO:0000256" key="2">
    <source>
        <dbReference type="ARBA" id="ARBA00011081"/>
    </source>
</evidence>
<comment type="subunit">
    <text evidence="3 10">Homodimer.</text>
</comment>
<comment type="pathway">
    <text evidence="1 10">Metabolic intermediate biosynthesis; 1-deoxy-D-xylulose 5-phosphate biosynthesis; 1-deoxy-D-xylulose 5-phosphate from D-glyceraldehyde 3-phosphate and pyruvate: step 1/1.</text>
</comment>
<keyword evidence="6 10" id="KW-0460">Magnesium</keyword>
<feature type="domain" description="Transketolase-like pyrimidine-binding" evidence="12">
    <location>
        <begin position="328"/>
        <end position="493"/>
    </location>
</feature>
<keyword evidence="14" id="KW-1185">Reference proteome</keyword>
<dbReference type="Gene3D" id="3.40.50.970">
    <property type="match status" value="2"/>
</dbReference>
<dbReference type="PANTHER" id="PTHR43322:SF5">
    <property type="entry name" value="1-DEOXY-D-XYLULOSE-5-PHOSPHATE SYNTHASE, CHLOROPLASTIC"/>
    <property type="match status" value="1"/>
</dbReference>
<feature type="binding site" evidence="10">
    <location>
        <begin position="131"/>
        <end position="133"/>
    </location>
    <ligand>
        <name>thiamine diphosphate</name>
        <dbReference type="ChEBI" id="CHEBI:58937"/>
    </ligand>
</feature>
<dbReference type="InterPro" id="IPR020826">
    <property type="entry name" value="Transketolase_BS"/>
</dbReference>
<keyword evidence="5 10" id="KW-0479">Metal-binding</keyword>
<evidence type="ECO:0000256" key="1">
    <source>
        <dbReference type="ARBA" id="ARBA00004980"/>
    </source>
</evidence>
<evidence type="ECO:0000256" key="9">
    <source>
        <dbReference type="ARBA" id="ARBA00023229"/>
    </source>
</evidence>
<reference evidence="13" key="1">
    <citation type="journal article" date="2014" name="Int. J. Syst. Evol. Microbiol.">
        <title>Complete genome sequence of Corynebacterium casei LMG S-19264T (=DSM 44701T), isolated from a smear-ripened cheese.</title>
        <authorList>
            <consortium name="US DOE Joint Genome Institute (JGI-PGF)"/>
            <person name="Walter F."/>
            <person name="Albersmeier A."/>
            <person name="Kalinowski J."/>
            <person name="Ruckert C."/>
        </authorList>
    </citation>
    <scope>NUCLEOTIDE SEQUENCE</scope>
    <source>
        <strain evidence="13">KCTC 12988</strain>
    </source>
</reference>
<feature type="compositionally biased region" description="Polar residues" evidence="11">
    <location>
        <begin position="1"/>
        <end position="10"/>
    </location>
</feature>
<organism evidence="13 14">
    <name type="scientific">Roseibacillus persicicus</name>
    <dbReference type="NCBI Taxonomy" id="454148"/>
    <lineage>
        <taxon>Bacteria</taxon>
        <taxon>Pseudomonadati</taxon>
        <taxon>Verrucomicrobiota</taxon>
        <taxon>Verrucomicrobiia</taxon>
        <taxon>Verrucomicrobiales</taxon>
        <taxon>Verrucomicrobiaceae</taxon>
        <taxon>Roseibacillus</taxon>
    </lineage>
</organism>
<evidence type="ECO:0000256" key="4">
    <source>
        <dbReference type="ARBA" id="ARBA00022679"/>
    </source>
</evidence>
<proteinExistence type="inferred from homology"/>
<dbReference type="AlphaFoldDB" id="A0A918TV64"/>
<dbReference type="NCBIfam" id="TIGR00204">
    <property type="entry name" value="dxs"/>
    <property type="match status" value="1"/>
</dbReference>
<dbReference type="InterPro" id="IPR005475">
    <property type="entry name" value="Transketolase-like_Pyr-bd"/>
</dbReference>
<comment type="function">
    <text evidence="10">Catalyzes the acyloin condensation reaction between C atoms 2 and 3 of pyruvate and glyceraldehyde 3-phosphate to yield 1-deoxy-D-xylulose-5-phosphate (DXP).</text>
</comment>
<dbReference type="EC" id="2.2.1.7" evidence="10"/>
<dbReference type="GO" id="GO:0008661">
    <property type="term" value="F:1-deoxy-D-xylulose-5-phosphate synthase activity"/>
    <property type="evidence" value="ECO:0007669"/>
    <property type="project" value="UniProtKB-UniRule"/>
</dbReference>
<dbReference type="HAMAP" id="MF_00315">
    <property type="entry name" value="DXP_synth"/>
    <property type="match status" value="1"/>
</dbReference>
<dbReference type="GO" id="GO:0005829">
    <property type="term" value="C:cytosol"/>
    <property type="evidence" value="ECO:0007669"/>
    <property type="project" value="TreeGrafter"/>
</dbReference>
<accession>A0A918TV64</accession>
<dbReference type="GO" id="GO:0000287">
    <property type="term" value="F:magnesium ion binding"/>
    <property type="evidence" value="ECO:0007669"/>
    <property type="project" value="UniProtKB-UniRule"/>
</dbReference>
<evidence type="ECO:0000256" key="6">
    <source>
        <dbReference type="ARBA" id="ARBA00022842"/>
    </source>
</evidence>
<evidence type="ECO:0000259" key="12">
    <source>
        <dbReference type="SMART" id="SM00861"/>
    </source>
</evidence>
<dbReference type="SUPFAM" id="SSF52922">
    <property type="entry name" value="TK C-terminal domain-like"/>
    <property type="match status" value="1"/>
</dbReference>
<dbReference type="InterPro" id="IPR049557">
    <property type="entry name" value="Transketolase_CS"/>
</dbReference>
<protein>
    <recommendedName>
        <fullName evidence="10">1-deoxy-D-xylulose-5-phosphate synthase</fullName>
        <ecNumber evidence="10">2.2.1.7</ecNumber>
    </recommendedName>
    <alternativeName>
        <fullName evidence="10">1-deoxyxylulose-5-phosphate synthase</fullName>
        <shortName evidence="10">DXP synthase</shortName>
        <shortName evidence="10">DXPS</shortName>
    </alternativeName>
</protein>
<dbReference type="GO" id="GO:0016114">
    <property type="term" value="P:terpenoid biosynthetic process"/>
    <property type="evidence" value="ECO:0007669"/>
    <property type="project" value="UniProtKB-UniRule"/>
</dbReference>
<keyword evidence="8 10" id="KW-0786">Thiamine pyrophosphate</keyword>
<dbReference type="NCBIfam" id="NF003933">
    <property type="entry name" value="PRK05444.2-2"/>
    <property type="match status" value="1"/>
</dbReference>
<evidence type="ECO:0000256" key="8">
    <source>
        <dbReference type="ARBA" id="ARBA00023052"/>
    </source>
</evidence>
<dbReference type="Gene3D" id="3.40.50.920">
    <property type="match status" value="1"/>
</dbReference>
<dbReference type="PROSITE" id="PS00802">
    <property type="entry name" value="TRANSKETOLASE_2"/>
    <property type="match status" value="1"/>
</dbReference>
<comment type="caution">
    <text evidence="13">The sequence shown here is derived from an EMBL/GenBank/DDBJ whole genome shotgun (WGS) entry which is preliminary data.</text>
</comment>
<sequence length="641" mass="69801">MTPDSSNSPAETVPLPNPAILPTIKSPADVKNLPEDQLEGLAAEVRDTLINSLSNTGGHLGPNLGVVELSIALHRVFNTPDDKFVFDVAHQGYVHKMLTGRADKIDTIRQYKGLNGFLLRTESEHDCYGAGHAGTALSAALGMAAARDQKKEDTHVVAVAGDAAFTCGPTLEALNNIAETTKRFIVVLNDNEWSIDKNVGAIAKYFNALQTHSAYSAVRDKASEFVQKVGGESVRKFAHKIERSAKNLLFPNVLFEKFGLRYFGPIDGHNLELLVQTFEYLKKQDEPVVLHIITEKGRGYQPALEKPGKFHGLGPYNVEDGATEPGAPTYSEIFGRSVTDFAKKDEKILAVTAAMPGGTKLDIFKNEIPERYYDVGIAEEHAALFASGLATQGMRPFLAIYSTFMQRAFDMIVHDIALQNLPVRLCMDRGGLSGDDGPTHHGLFDIGYLRHIPGLIHMQAKDEEEFVDMLWTMANYDDGPTAIRYPRGAGTGAKPKAEPQLLEIGKGELVQSGSDVCLIGLGSMFEMAEATAAELKKDGWSVGLINPRFIKPLDAELILSEARKAKVICTYEDHVLANGFGASIIELLHENGITTPVERIGWPDEFVEHGKPDILRANHGLTVENALAKIRAELPSVAASA</sequence>
<dbReference type="CDD" id="cd07033">
    <property type="entry name" value="TPP_PYR_DXS_TK_like"/>
    <property type="match status" value="1"/>
</dbReference>
<feature type="binding site" evidence="10">
    <location>
        <position position="379"/>
    </location>
    <ligand>
        <name>thiamine diphosphate</name>
        <dbReference type="ChEBI" id="CHEBI:58937"/>
    </ligand>
</feature>
<comment type="cofactor">
    <cofactor evidence="10">
        <name>thiamine diphosphate</name>
        <dbReference type="ChEBI" id="CHEBI:58937"/>
    </cofactor>
    <text evidence="10">Binds 1 thiamine pyrophosphate per subunit.</text>
</comment>
<evidence type="ECO:0000256" key="5">
    <source>
        <dbReference type="ARBA" id="ARBA00022723"/>
    </source>
</evidence>
<feature type="binding site" evidence="10">
    <location>
        <position position="90"/>
    </location>
    <ligand>
        <name>thiamine diphosphate</name>
        <dbReference type="ChEBI" id="CHEBI:58937"/>
    </ligand>
</feature>
<dbReference type="GO" id="GO:0019288">
    <property type="term" value="P:isopentenyl diphosphate biosynthetic process, methylerythritol 4-phosphate pathway"/>
    <property type="evidence" value="ECO:0007669"/>
    <property type="project" value="TreeGrafter"/>
</dbReference>
<dbReference type="SUPFAM" id="SSF52518">
    <property type="entry name" value="Thiamin diphosphate-binding fold (THDP-binding)"/>
    <property type="match status" value="2"/>
</dbReference>
<evidence type="ECO:0000256" key="11">
    <source>
        <dbReference type="SAM" id="MobiDB-lite"/>
    </source>
</evidence>
<dbReference type="EMBL" id="BMXI01000016">
    <property type="protein sequence ID" value="GHC63254.1"/>
    <property type="molecule type" value="Genomic_DNA"/>
</dbReference>
<comment type="cofactor">
    <cofactor evidence="10">
        <name>Mg(2+)</name>
        <dbReference type="ChEBI" id="CHEBI:18420"/>
    </cofactor>
    <text evidence="10">Binds 1 Mg(2+) ion per subunit.</text>
</comment>
<dbReference type="PANTHER" id="PTHR43322">
    <property type="entry name" value="1-D-DEOXYXYLULOSE 5-PHOSPHATE SYNTHASE-RELATED"/>
    <property type="match status" value="1"/>
</dbReference>
<dbReference type="SMART" id="SM00861">
    <property type="entry name" value="Transket_pyr"/>
    <property type="match status" value="1"/>
</dbReference>
<dbReference type="GO" id="GO:0030976">
    <property type="term" value="F:thiamine pyrophosphate binding"/>
    <property type="evidence" value="ECO:0007669"/>
    <property type="project" value="UniProtKB-UniRule"/>
</dbReference>
<dbReference type="RefSeq" id="WP_189572564.1">
    <property type="nucleotide sequence ID" value="NZ_BMXI01000016.1"/>
</dbReference>
<feature type="binding site" evidence="10">
    <location>
        <begin position="163"/>
        <end position="164"/>
    </location>
    <ligand>
        <name>thiamine diphosphate</name>
        <dbReference type="ChEBI" id="CHEBI:58937"/>
    </ligand>
</feature>
<name>A0A918TV64_9BACT</name>
<dbReference type="Proteomes" id="UP000644507">
    <property type="component" value="Unassembled WGS sequence"/>
</dbReference>
<feature type="binding site" evidence="10">
    <location>
        <position position="162"/>
    </location>
    <ligand>
        <name>Mg(2+)</name>
        <dbReference type="ChEBI" id="CHEBI:18420"/>
    </ligand>
</feature>
<reference evidence="13" key="2">
    <citation type="submission" date="2020-09" db="EMBL/GenBank/DDBJ databases">
        <authorList>
            <person name="Sun Q."/>
            <person name="Kim S."/>
        </authorList>
    </citation>
    <scope>NUCLEOTIDE SEQUENCE</scope>
    <source>
        <strain evidence="13">KCTC 12988</strain>
    </source>
</reference>
<feature type="binding site" evidence="10">
    <location>
        <position position="191"/>
    </location>
    <ligand>
        <name>thiamine diphosphate</name>
        <dbReference type="ChEBI" id="CHEBI:58937"/>
    </ligand>
</feature>
<feature type="region of interest" description="Disordered" evidence="11">
    <location>
        <begin position="1"/>
        <end position="21"/>
    </location>
</feature>
<evidence type="ECO:0000256" key="10">
    <source>
        <dbReference type="HAMAP-Rule" id="MF_00315"/>
    </source>
</evidence>
<dbReference type="CDD" id="cd02007">
    <property type="entry name" value="TPP_DXS"/>
    <property type="match status" value="1"/>
</dbReference>
<dbReference type="Pfam" id="PF02780">
    <property type="entry name" value="Transketolase_C"/>
    <property type="match status" value="1"/>
</dbReference>
<evidence type="ECO:0000313" key="13">
    <source>
        <dbReference type="EMBL" id="GHC63254.1"/>
    </source>
</evidence>
<keyword evidence="7 10" id="KW-0784">Thiamine biosynthesis</keyword>
<dbReference type="InterPro" id="IPR009014">
    <property type="entry name" value="Transketo_C/PFOR_II"/>
</dbReference>
<feature type="binding site" evidence="10">
    <location>
        <position position="191"/>
    </location>
    <ligand>
        <name>Mg(2+)</name>
        <dbReference type="ChEBI" id="CHEBI:18420"/>
    </ligand>
</feature>
<dbReference type="InterPro" id="IPR033248">
    <property type="entry name" value="Transketolase_C"/>
</dbReference>
<evidence type="ECO:0000313" key="14">
    <source>
        <dbReference type="Proteomes" id="UP000644507"/>
    </source>
</evidence>
<evidence type="ECO:0000256" key="7">
    <source>
        <dbReference type="ARBA" id="ARBA00022977"/>
    </source>
</evidence>
<feature type="binding site" evidence="10">
    <location>
        <position position="300"/>
    </location>
    <ligand>
        <name>thiamine diphosphate</name>
        <dbReference type="ChEBI" id="CHEBI:58937"/>
    </ligand>
</feature>
<comment type="catalytic activity">
    <reaction evidence="10">
        <text>D-glyceraldehyde 3-phosphate + pyruvate + H(+) = 1-deoxy-D-xylulose 5-phosphate + CO2</text>
        <dbReference type="Rhea" id="RHEA:12605"/>
        <dbReference type="ChEBI" id="CHEBI:15361"/>
        <dbReference type="ChEBI" id="CHEBI:15378"/>
        <dbReference type="ChEBI" id="CHEBI:16526"/>
        <dbReference type="ChEBI" id="CHEBI:57792"/>
        <dbReference type="ChEBI" id="CHEBI:59776"/>
        <dbReference type="EC" id="2.2.1.7"/>
    </reaction>
</comment>
<dbReference type="GO" id="GO:0009228">
    <property type="term" value="P:thiamine biosynthetic process"/>
    <property type="evidence" value="ECO:0007669"/>
    <property type="project" value="UniProtKB-UniRule"/>
</dbReference>
<dbReference type="PROSITE" id="PS00801">
    <property type="entry name" value="TRANSKETOLASE_1"/>
    <property type="match status" value="1"/>
</dbReference>
<dbReference type="InterPro" id="IPR005477">
    <property type="entry name" value="Dxylulose-5-P_synthase"/>
</dbReference>
<keyword evidence="9 10" id="KW-0414">Isoprene biosynthesis</keyword>
<dbReference type="InterPro" id="IPR029061">
    <property type="entry name" value="THDP-binding"/>
</dbReference>
<dbReference type="Pfam" id="PF02779">
    <property type="entry name" value="Transket_pyr"/>
    <property type="match status" value="1"/>
</dbReference>
<evidence type="ECO:0000256" key="3">
    <source>
        <dbReference type="ARBA" id="ARBA00011738"/>
    </source>
</evidence>
<gene>
    <name evidence="13" type="primary">dxs1</name>
    <name evidence="10" type="synonym">dxs</name>
    <name evidence="13" type="ORF">GCM10007100_33490</name>
</gene>